<dbReference type="Gene3D" id="2.20.70.10">
    <property type="match status" value="1"/>
</dbReference>
<reference evidence="3" key="1">
    <citation type="journal article" date="2022" name="Proc. Natl. Acad. Sci. U.S.A.">
        <title>Life cycle and functional genomics of the unicellular red alga Galdieria for elucidating algal and plant evolution and industrial use.</title>
        <authorList>
            <person name="Hirooka S."/>
            <person name="Itabashi T."/>
            <person name="Ichinose T.M."/>
            <person name="Onuma R."/>
            <person name="Fujiwara T."/>
            <person name="Yamashita S."/>
            <person name="Jong L.W."/>
            <person name="Tomita R."/>
            <person name="Iwane A.H."/>
            <person name="Miyagishima S.Y."/>
        </authorList>
    </citation>
    <scope>NUCLEOTIDE SEQUENCE</scope>
    <source>
        <strain evidence="3">NBRC 102759</strain>
    </source>
</reference>
<evidence type="ECO:0000313" key="3">
    <source>
        <dbReference type="EMBL" id="GJQ08566.1"/>
    </source>
</evidence>
<name>A0A9C7PRL8_9RHOD</name>
<dbReference type="InterPro" id="IPR020084">
    <property type="entry name" value="NUDIX_hydrolase_CS"/>
</dbReference>
<dbReference type="InterPro" id="IPR015797">
    <property type="entry name" value="NUDIX_hydrolase-like_dom_sf"/>
</dbReference>
<dbReference type="InterPro" id="IPR029401">
    <property type="entry name" value="Nudix_N"/>
</dbReference>
<dbReference type="Proteomes" id="UP001061958">
    <property type="component" value="Unassembled WGS sequence"/>
</dbReference>
<dbReference type="EMBL" id="BQMJ01000003">
    <property type="protein sequence ID" value="GJQ08566.1"/>
    <property type="molecule type" value="Genomic_DNA"/>
</dbReference>
<protein>
    <recommendedName>
        <fullName evidence="2">Nudix hydrolase domain-containing protein</fullName>
    </recommendedName>
</protein>
<reference evidence="3" key="2">
    <citation type="submission" date="2022-01" db="EMBL/GenBank/DDBJ databases">
        <authorList>
            <person name="Hirooka S."/>
            <person name="Miyagishima S.Y."/>
        </authorList>
    </citation>
    <scope>NUCLEOTIDE SEQUENCE</scope>
    <source>
        <strain evidence="3">NBRC 102759</strain>
    </source>
</reference>
<sequence>MIRSILGFTVSYSQGHWKRVSNVDITKNLSSRCFRGTRLLALVRRSHLQEAPNRRLLCSSLISERENQLPDYIRNIKYCSRCGSKAEWKIPAGDNRVRAVCSCCHTIFYVNPKVVVGAVCLVEDKASVILCKRGIPPSYGKWTIPAGFMEMEESSFQGARRETFEETGLQIQTGQLLGVYNLVSAGQVHLVFRSELSELEEFVPNNETLEVEQFSWEKIPWDNLAFATTKWALMYARDTRFEEIVVPQVITKS</sequence>
<dbReference type="PANTHER" id="PTHR43222">
    <property type="entry name" value="NUDIX HYDROLASE 23"/>
    <property type="match status" value="1"/>
</dbReference>
<dbReference type="PANTHER" id="PTHR43222:SF2">
    <property type="entry name" value="NUDIX HYDROLASE 23, CHLOROPLASTIC"/>
    <property type="match status" value="1"/>
</dbReference>
<dbReference type="OrthoDB" id="447842at2759"/>
<dbReference type="GO" id="GO:0016787">
    <property type="term" value="F:hydrolase activity"/>
    <property type="evidence" value="ECO:0007669"/>
    <property type="project" value="UniProtKB-KW"/>
</dbReference>
<dbReference type="AlphaFoldDB" id="A0A9C7PRL8"/>
<dbReference type="InterPro" id="IPR000086">
    <property type="entry name" value="NUDIX_hydrolase_dom"/>
</dbReference>
<keyword evidence="4" id="KW-1185">Reference proteome</keyword>
<gene>
    <name evidence="3" type="ORF">GpartN1_g357.t1</name>
</gene>
<dbReference type="SUPFAM" id="SSF55811">
    <property type="entry name" value="Nudix"/>
    <property type="match status" value="1"/>
</dbReference>
<accession>A0A9C7PRL8</accession>
<feature type="domain" description="Nudix hydrolase" evidence="2">
    <location>
        <begin position="111"/>
        <end position="241"/>
    </location>
</feature>
<dbReference type="Gene3D" id="3.90.79.10">
    <property type="entry name" value="Nucleoside Triphosphate Pyrophosphohydrolase"/>
    <property type="match status" value="1"/>
</dbReference>
<organism evidence="3 4">
    <name type="scientific">Galdieria partita</name>
    <dbReference type="NCBI Taxonomy" id="83374"/>
    <lineage>
        <taxon>Eukaryota</taxon>
        <taxon>Rhodophyta</taxon>
        <taxon>Bangiophyceae</taxon>
        <taxon>Galdieriales</taxon>
        <taxon>Galdieriaceae</taxon>
        <taxon>Galdieria</taxon>
    </lineage>
</organism>
<evidence type="ECO:0000259" key="2">
    <source>
        <dbReference type="PROSITE" id="PS51462"/>
    </source>
</evidence>
<evidence type="ECO:0000313" key="4">
    <source>
        <dbReference type="Proteomes" id="UP001061958"/>
    </source>
</evidence>
<comment type="caution">
    <text evidence="3">The sequence shown here is derived from an EMBL/GenBank/DDBJ whole genome shotgun (WGS) entry which is preliminary data.</text>
</comment>
<dbReference type="Pfam" id="PF14803">
    <property type="entry name" value="Zn_ribbon_Nudix"/>
    <property type="match status" value="1"/>
</dbReference>
<dbReference type="PROSITE" id="PS51462">
    <property type="entry name" value="NUDIX"/>
    <property type="match status" value="1"/>
</dbReference>
<keyword evidence="1" id="KW-0378">Hydrolase</keyword>
<dbReference type="Pfam" id="PF00293">
    <property type="entry name" value="NUDIX"/>
    <property type="match status" value="1"/>
</dbReference>
<dbReference type="PROSITE" id="PS00893">
    <property type="entry name" value="NUDIX_BOX"/>
    <property type="match status" value="1"/>
</dbReference>
<proteinExistence type="predicted"/>
<evidence type="ECO:0000256" key="1">
    <source>
        <dbReference type="ARBA" id="ARBA00022801"/>
    </source>
</evidence>